<dbReference type="STRING" id="1658172.A0A1B7NZZ7"/>
<sequence length="373" mass="41633">MKTSIPSEVWENKRAEIAALYKEEEWPLKQVIKKIRSDDFNPTETQLRSRLKKWGVTKPSRQKRKKQGDGLTACPTVKHPSRLELTTVNEPSPTPTTSFPDRAVWNDPKGWILPSGYNQHHISKDSLFFEGQPVATDWVSSNGIVNDNHCGNFPPFSLQHFTTPSPLSPVHSYGNLNLDTSSIANNTINSPMHATQGEWPLQTSSMNAENNPMAPWSYIASDTSQSCPTHLFTMGDRSPSVPGYTEYSNEPTPCEDYSQQYGGPPDLSPNSDLELLQLDPEIKAWRRAASTHVRTSRIRATNARVGRVPLVRLRPEMKRKKDSSSTKQRPSTIQSQLETITQPTTNPNTSPSVPESNSSCRSALTPGIDITQK</sequence>
<protein>
    <recommendedName>
        <fullName evidence="2">Clr5 domain-containing protein</fullName>
    </recommendedName>
</protein>
<feature type="region of interest" description="Disordered" evidence="1">
    <location>
        <begin position="236"/>
        <end position="270"/>
    </location>
</feature>
<feature type="domain" description="Clr5" evidence="2">
    <location>
        <begin position="7"/>
        <end position="58"/>
    </location>
</feature>
<name>A0A1B7NZZ7_9EURO</name>
<feature type="compositionally biased region" description="Polar residues" evidence="1">
    <location>
        <begin position="246"/>
        <end position="261"/>
    </location>
</feature>
<keyword evidence="4" id="KW-1185">Reference proteome</keyword>
<feature type="region of interest" description="Disordered" evidence="1">
    <location>
        <begin position="309"/>
        <end position="373"/>
    </location>
</feature>
<organism evidence="3 4">
    <name type="scientific">Emergomyces africanus</name>
    <dbReference type="NCBI Taxonomy" id="1955775"/>
    <lineage>
        <taxon>Eukaryota</taxon>
        <taxon>Fungi</taxon>
        <taxon>Dikarya</taxon>
        <taxon>Ascomycota</taxon>
        <taxon>Pezizomycotina</taxon>
        <taxon>Eurotiomycetes</taxon>
        <taxon>Eurotiomycetidae</taxon>
        <taxon>Onygenales</taxon>
        <taxon>Ajellomycetaceae</taxon>
        <taxon>Emergomyces</taxon>
    </lineage>
</organism>
<feature type="compositionally biased region" description="Polar residues" evidence="1">
    <location>
        <begin position="325"/>
        <end position="338"/>
    </location>
</feature>
<dbReference type="OrthoDB" id="5308957at2759"/>
<evidence type="ECO:0000313" key="4">
    <source>
        <dbReference type="Proteomes" id="UP000091918"/>
    </source>
</evidence>
<evidence type="ECO:0000256" key="1">
    <source>
        <dbReference type="SAM" id="MobiDB-lite"/>
    </source>
</evidence>
<proteinExistence type="predicted"/>
<dbReference type="Proteomes" id="UP000091918">
    <property type="component" value="Unassembled WGS sequence"/>
</dbReference>
<dbReference type="AlphaFoldDB" id="A0A1B7NZZ7"/>
<feature type="region of interest" description="Disordered" evidence="1">
    <location>
        <begin position="55"/>
        <end position="101"/>
    </location>
</feature>
<comment type="caution">
    <text evidence="3">The sequence shown here is derived from an EMBL/GenBank/DDBJ whole genome shotgun (WGS) entry which is preliminary data.</text>
</comment>
<dbReference type="InterPro" id="IPR025676">
    <property type="entry name" value="Clr5_dom"/>
</dbReference>
<evidence type="ECO:0000259" key="2">
    <source>
        <dbReference type="Pfam" id="PF14420"/>
    </source>
</evidence>
<feature type="compositionally biased region" description="Low complexity" evidence="1">
    <location>
        <begin position="339"/>
        <end position="359"/>
    </location>
</feature>
<evidence type="ECO:0000313" key="3">
    <source>
        <dbReference type="EMBL" id="OAX82343.1"/>
    </source>
</evidence>
<gene>
    <name evidence="3" type="ORF">ACJ72_03302</name>
</gene>
<feature type="compositionally biased region" description="Basic residues" evidence="1">
    <location>
        <begin position="55"/>
        <end position="66"/>
    </location>
</feature>
<dbReference type="Pfam" id="PF14420">
    <property type="entry name" value="Clr5"/>
    <property type="match status" value="1"/>
</dbReference>
<accession>A0A1B7NZZ7</accession>
<reference evidence="3 4" key="1">
    <citation type="submission" date="2015-07" db="EMBL/GenBank/DDBJ databases">
        <title>Emmonsia species relationships and genome sequence.</title>
        <authorList>
            <person name="Cuomo C.A."/>
            <person name="Schwartz I.S."/>
            <person name="Kenyon C."/>
            <person name="de Hoog G.S."/>
            <person name="Govender N.P."/>
            <person name="Botha A."/>
            <person name="Moreno L."/>
            <person name="de Vries M."/>
            <person name="Munoz J.F."/>
            <person name="Stielow J.B."/>
        </authorList>
    </citation>
    <scope>NUCLEOTIDE SEQUENCE [LARGE SCALE GENOMIC DNA]</scope>
    <source>
        <strain evidence="3 4">CBS 136260</strain>
    </source>
</reference>
<dbReference type="EMBL" id="LGUA01000318">
    <property type="protein sequence ID" value="OAX82343.1"/>
    <property type="molecule type" value="Genomic_DNA"/>
</dbReference>
<feature type="compositionally biased region" description="Polar residues" evidence="1">
    <location>
        <begin position="84"/>
        <end position="99"/>
    </location>
</feature>